<evidence type="ECO:0000256" key="3">
    <source>
        <dbReference type="ARBA" id="ARBA00023163"/>
    </source>
</evidence>
<evidence type="ECO:0000313" key="5">
    <source>
        <dbReference type="EMBL" id="SVB13230.1"/>
    </source>
</evidence>
<accession>A0A382BH90</accession>
<name>A0A382BH90_9ZZZZ</name>
<gene>
    <name evidence="5" type="ORF">METZ01_LOCUS166084</name>
</gene>
<evidence type="ECO:0000259" key="4">
    <source>
        <dbReference type="PROSITE" id="PS50995"/>
    </source>
</evidence>
<dbReference type="GO" id="GO:0003700">
    <property type="term" value="F:DNA-binding transcription factor activity"/>
    <property type="evidence" value="ECO:0007669"/>
    <property type="project" value="InterPro"/>
</dbReference>
<dbReference type="Pfam" id="PF01047">
    <property type="entry name" value="MarR"/>
    <property type="match status" value="1"/>
</dbReference>
<sequence length="153" mass="17166">MVSKNIKFYGSETVSREKNESVGYLVTLASRRLLRNIETELKPFNLTANQWAPLLALANKQSNTVAGCARETGIDNGAMTRMLDRLEAKGFVSRKRSNNDRRVVNVTLTSQGKKIAKDIPPVIGEVLNQQLRGFSEQEFKLIKNLLQRFLANG</sequence>
<dbReference type="AlphaFoldDB" id="A0A382BH90"/>
<feature type="domain" description="HTH marR-type" evidence="4">
    <location>
        <begin position="19"/>
        <end position="151"/>
    </location>
</feature>
<keyword evidence="2" id="KW-0238">DNA-binding</keyword>
<keyword evidence="3" id="KW-0804">Transcription</keyword>
<dbReference type="InterPro" id="IPR000835">
    <property type="entry name" value="HTH_MarR-typ"/>
</dbReference>
<dbReference type="EMBL" id="UINC01029831">
    <property type="protein sequence ID" value="SVB13230.1"/>
    <property type="molecule type" value="Genomic_DNA"/>
</dbReference>
<protein>
    <recommendedName>
        <fullName evidence="4">HTH marR-type domain-containing protein</fullName>
    </recommendedName>
</protein>
<dbReference type="Gene3D" id="1.10.10.10">
    <property type="entry name" value="Winged helix-like DNA-binding domain superfamily/Winged helix DNA-binding domain"/>
    <property type="match status" value="1"/>
</dbReference>
<organism evidence="5">
    <name type="scientific">marine metagenome</name>
    <dbReference type="NCBI Taxonomy" id="408172"/>
    <lineage>
        <taxon>unclassified sequences</taxon>
        <taxon>metagenomes</taxon>
        <taxon>ecological metagenomes</taxon>
    </lineage>
</organism>
<dbReference type="PROSITE" id="PS01117">
    <property type="entry name" value="HTH_MARR_1"/>
    <property type="match status" value="1"/>
</dbReference>
<dbReference type="PRINTS" id="PR00598">
    <property type="entry name" value="HTHMARR"/>
</dbReference>
<dbReference type="InterPro" id="IPR036390">
    <property type="entry name" value="WH_DNA-bd_sf"/>
</dbReference>
<evidence type="ECO:0000256" key="2">
    <source>
        <dbReference type="ARBA" id="ARBA00023125"/>
    </source>
</evidence>
<dbReference type="PANTHER" id="PTHR42756:SF1">
    <property type="entry name" value="TRANSCRIPTIONAL REPRESSOR OF EMRAB OPERON"/>
    <property type="match status" value="1"/>
</dbReference>
<proteinExistence type="predicted"/>
<dbReference type="PANTHER" id="PTHR42756">
    <property type="entry name" value="TRANSCRIPTIONAL REGULATOR, MARR"/>
    <property type="match status" value="1"/>
</dbReference>
<dbReference type="GO" id="GO:0003677">
    <property type="term" value="F:DNA binding"/>
    <property type="evidence" value="ECO:0007669"/>
    <property type="project" value="UniProtKB-KW"/>
</dbReference>
<dbReference type="PROSITE" id="PS50995">
    <property type="entry name" value="HTH_MARR_2"/>
    <property type="match status" value="1"/>
</dbReference>
<reference evidence="5" key="1">
    <citation type="submission" date="2018-05" db="EMBL/GenBank/DDBJ databases">
        <authorList>
            <person name="Lanie J.A."/>
            <person name="Ng W.-L."/>
            <person name="Kazmierczak K.M."/>
            <person name="Andrzejewski T.M."/>
            <person name="Davidsen T.M."/>
            <person name="Wayne K.J."/>
            <person name="Tettelin H."/>
            <person name="Glass J.I."/>
            <person name="Rusch D."/>
            <person name="Podicherti R."/>
            <person name="Tsui H.-C.T."/>
            <person name="Winkler M.E."/>
        </authorList>
    </citation>
    <scope>NUCLEOTIDE SEQUENCE</scope>
</reference>
<evidence type="ECO:0000256" key="1">
    <source>
        <dbReference type="ARBA" id="ARBA00023015"/>
    </source>
</evidence>
<feature type="non-terminal residue" evidence="5">
    <location>
        <position position="153"/>
    </location>
</feature>
<dbReference type="InterPro" id="IPR036388">
    <property type="entry name" value="WH-like_DNA-bd_sf"/>
</dbReference>
<dbReference type="InterPro" id="IPR023187">
    <property type="entry name" value="Tscrpt_reg_MarR-type_CS"/>
</dbReference>
<dbReference type="SUPFAM" id="SSF46785">
    <property type="entry name" value="Winged helix' DNA-binding domain"/>
    <property type="match status" value="1"/>
</dbReference>
<keyword evidence="1" id="KW-0805">Transcription regulation</keyword>
<dbReference type="SMART" id="SM00347">
    <property type="entry name" value="HTH_MARR"/>
    <property type="match status" value="1"/>
</dbReference>